<comment type="similarity">
    <text evidence="2">Belongs to the EamA transporter family.</text>
</comment>
<evidence type="ECO:0000256" key="4">
    <source>
        <dbReference type="ARBA" id="ARBA00022989"/>
    </source>
</evidence>
<dbReference type="InterPro" id="IPR050638">
    <property type="entry name" value="AA-Vitamin_Transporters"/>
</dbReference>
<evidence type="ECO:0000256" key="2">
    <source>
        <dbReference type="ARBA" id="ARBA00007362"/>
    </source>
</evidence>
<dbReference type="PANTHER" id="PTHR32322">
    <property type="entry name" value="INNER MEMBRANE TRANSPORTER"/>
    <property type="match status" value="1"/>
</dbReference>
<comment type="subcellular location">
    <subcellularLocation>
        <location evidence="1">Membrane</location>
        <topology evidence="1">Multi-pass membrane protein</topology>
    </subcellularLocation>
</comment>
<keyword evidence="3 6" id="KW-0812">Transmembrane</keyword>
<feature type="transmembrane region" description="Helical" evidence="6">
    <location>
        <begin position="207"/>
        <end position="231"/>
    </location>
</feature>
<gene>
    <name evidence="8" type="ORF">BHK69_23720</name>
</gene>
<name>A0A1D7U6P5_9HYPH</name>
<dbReference type="InterPro" id="IPR037185">
    <property type="entry name" value="EmrE-like"/>
</dbReference>
<reference evidence="8 9" key="1">
    <citation type="journal article" date="2015" name="Antonie Van Leeuwenhoek">
        <title>Bosea vaviloviae sp. nov., a new species of slow-growing rhizobia isolated from nodules of the relict species Vavilovia formosa (Stev.) Fed.</title>
        <authorList>
            <person name="Safronova V.I."/>
            <person name="Kuznetsova I.G."/>
            <person name="Sazanova A.L."/>
            <person name="Kimeklis A.K."/>
            <person name="Belimov A.A."/>
            <person name="Andronov E.E."/>
            <person name="Pinaev A.G."/>
            <person name="Chizhevskaya E.P."/>
            <person name="Pukhaev A.R."/>
            <person name="Popov K.P."/>
            <person name="Willems A."/>
            <person name="Tikhonovich I.A."/>
        </authorList>
    </citation>
    <scope>NUCLEOTIDE SEQUENCE [LARGE SCALE GENOMIC DNA]</scope>
    <source>
        <strain evidence="8 9">Vaf18</strain>
    </source>
</reference>
<evidence type="ECO:0000256" key="3">
    <source>
        <dbReference type="ARBA" id="ARBA00022692"/>
    </source>
</evidence>
<keyword evidence="9" id="KW-1185">Reference proteome</keyword>
<feature type="transmembrane region" description="Helical" evidence="6">
    <location>
        <begin position="91"/>
        <end position="113"/>
    </location>
</feature>
<dbReference type="AlphaFoldDB" id="A0A1D7U6P5"/>
<feature type="transmembrane region" description="Helical" evidence="6">
    <location>
        <begin position="147"/>
        <end position="165"/>
    </location>
</feature>
<sequence>MNQAVPPPQLAAATRLAVPAGRTPWLGIACGLTTSLIWGIQAVVSRQSVADGLTAADVTILRFVTAALLLLPFALRRMRPFPIGRIGWRRALVLTALAGAPYSLVLIAGASFAPALHSATITPGLIPVFTAILAYALAGERPGRMRLAGLALVLAGVGVFSWQALSSQSLGHAPAHDSAWIGDLLFVLTAMMWTVFGLLAKRWGADAIDVTIATCLLSLLFLPVVTLALPIRLDEVAWGALALQAFYQGALVGVGALFLYTQTVALLGAARATLFLPLNPAITALTGAVLLGEWPSTAEIIGMLLVITGMTVALRSRSVA</sequence>
<dbReference type="Proteomes" id="UP000094969">
    <property type="component" value="Chromosome"/>
</dbReference>
<organism evidence="8 9">
    <name type="scientific">Bosea vaviloviae</name>
    <dbReference type="NCBI Taxonomy" id="1526658"/>
    <lineage>
        <taxon>Bacteria</taxon>
        <taxon>Pseudomonadati</taxon>
        <taxon>Pseudomonadota</taxon>
        <taxon>Alphaproteobacteria</taxon>
        <taxon>Hyphomicrobiales</taxon>
        <taxon>Boseaceae</taxon>
        <taxon>Bosea</taxon>
    </lineage>
</organism>
<evidence type="ECO:0000256" key="5">
    <source>
        <dbReference type="ARBA" id="ARBA00023136"/>
    </source>
</evidence>
<feature type="transmembrane region" description="Helical" evidence="6">
    <location>
        <begin position="272"/>
        <end position="291"/>
    </location>
</feature>
<feature type="transmembrane region" description="Helical" evidence="6">
    <location>
        <begin position="119"/>
        <end position="138"/>
    </location>
</feature>
<keyword evidence="5 6" id="KW-0472">Membrane</keyword>
<dbReference type="EMBL" id="CP017147">
    <property type="protein sequence ID" value="AOO83046.1"/>
    <property type="molecule type" value="Genomic_DNA"/>
</dbReference>
<evidence type="ECO:0000256" key="1">
    <source>
        <dbReference type="ARBA" id="ARBA00004141"/>
    </source>
</evidence>
<keyword evidence="4 6" id="KW-1133">Transmembrane helix</keyword>
<evidence type="ECO:0000313" key="8">
    <source>
        <dbReference type="EMBL" id="AOO83046.1"/>
    </source>
</evidence>
<feature type="transmembrane region" description="Helical" evidence="6">
    <location>
        <begin position="237"/>
        <end position="260"/>
    </location>
</feature>
<dbReference type="GO" id="GO:0016020">
    <property type="term" value="C:membrane"/>
    <property type="evidence" value="ECO:0007669"/>
    <property type="project" value="UniProtKB-SubCell"/>
</dbReference>
<dbReference type="Pfam" id="PF00892">
    <property type="entry name" value="EamA"/>
    <property type="match status" value="2"/>
</dbReference>
<feature type="transmembrane region" description="Helical" evidence="6">
    <location>
        <begin position="180"/>
        <end position="200"/>
    </location>
</feature>
<dbReference type="RefSeq" id="WP_069692248.1">
    <property type="nucleotide sequence ID" value="NZ_CP017147.1"/>
</dbReference>
<feature type="transmembrane region" description="Helical" evidence="6">
    <location>
        <begin position="25"/>
        <end position="44"/>
    </location>
</feature>
<evidence type="ECO:0000313" key="9">
    <source>
        <dbReference type="Proteomes" id="UP000094969"/>
    </source>
</evidence>
<feature type="transmembrane region" description="Helical" evidence="6">
    <location>
        <begin position="56"/>
        <end position="75"/>
    </location>
</feature>
<proteinExistence type="inferred from homology"/>
<dbReference type="OrthoDB" id="7743310at2"/>
<evidence type="ECO:0000256" key="6">
    <source>
        <dbReference type="SAM" id="Phobius"/>
    </source>
</evidence>
<protein>
    <recommendedName>
        <fullName evidence="7">EamA domain-containing protein</fullName>
    </recommendedName>
</protein>
<accession>A0A1D7U6P5</accession>
<dbReference type="PANTHER" id="PTHR32322:SF2">
    <property type="entry name" value="EAMA DOMAIN-CONTAINING PROTEIN"/>
    <property type="match status" value="1"/>
</dbReference>
<feature type="domain" description="EamA" evidence="7">
    <location>
        <begin position="181"/>
        <end position="313"/>
    </location>
</feature>
<feature type="domain" description="EamA" evidence="7">
    <location>
        <begin position="26"/>
        <end position="161"/>
    </location>
</feature>
<dbReference type="InterPro" id="IPR000620">
    <property type="entry name" value="EamA_dom"/>
</dbReference>
<dbReference type="KEGG" id="bvv:BHK69_23720"/>
<evidence type="ECO:0000259" key="7">
    <source>
        <dbReference type="Pfam" id="PF00892"/>
    </source>
</evidence>
<dbReference type="SUPFAM" id="SSF103481">
    <property type="entry name" value="Multidrug resistance efflux transporter EmrE"/>
    <property type="match status" value="2"/>
</dbReference>
<feature type="transmembrane region" description="Helical" evidence="6">
    <location>
        <begin position="297"/>
        <end position="314"/>
    </location>
</feature>